<reference evidence="2" key="1">
    <citation type="submission" date="2013-05" db="EMBL/GenBank/DDBJ databases">
        <authorList>
            <person name="Yim A.K.Y."/>
            <person name="Chan T.F."/>
            <person name="Ji K.M."/>
            <person name="Liu X.Y."/>
            <person name="Zhou J.W."/>
            <person name="Li R.Q."/>
            <person name="Yang K.Y."/>
            <person name="Li J."/>
            <person name="Li M."/>
            <person name="Law P.T.W."/>
            <person name="Wu Y.L."/>
            <person name="Cai Z.L."/>
            <person name="Qin H."/>
            <person name="Bao Y."/>
            <person name="Leung R.K.K."/>
            <person name="Ng P.K.S."/>
            <person name="Zou J."/>
            <person name="Zhong X.J."/>
            <person name="Ran P.X."/>
            <person name="Zhong N.S."/>
            <person name="Liu Z.G."/>
            <person name="Tsui S.K.W."/>
        </authorList>
    </citation>
    <scope>NUCLEOTIDE SEQUENCE</scope>
    <source>
        <strain evidence="2">Derf</strain>
        <tissue evidence="2">Whole organism</tissue>
    </source>
</reference>
<feature type="region of interest" description="Disordered" evidence="1">
    <location>
        <begin position="237"/>
        <end position="263"/>
    </location>
</feature>
<gene>
    <name evidence="2" type="ORF">DERF_001528</name>
</gene>
<proteinExistence type="predicted"/>
<feature type="compositionally biased region" description="Acidic residues" evidence="1">
    <location>
        <begin position="244"/>
        <end position="254"/>
    </location>
</feature>
<name>A0A922LB93_DERFA</name>
<comment type="caution">
    <text evidence="2">The sequence shown here is derived from an EMBL/GenBank/DDBJ whole genome shotgun (WGS) entry which is preliminary data.</text>
</comment>
<evidence type="ECO:0000313" key="3">
    <source>
        <dbReference type="Proteomes" id="UP000790347"/>
    </source>
</evidence>
<evidence type="ECO:0000313" key="2">
    <source>
        <dbReference type="EMBL" id="KAH9527517.1"/>
    </source>
</evidence>
<organism evidence="2 3">
    <name type="scientific">Dermatophagoides farinae</name>
    <name type="common">American house dust mite</name>
    <dbReference type="NCBI Taxonomy" id="6954"/>
    <lineage>
        <taxon>Eukaryota</taxon>
        <taxon>Metazoa</taxon>
        <taxon>Ecdysozoa</taxon>
        <taxon>Arthropoda</taxon>
        <taxon>Chelicerata</taxon>
        <taxon>Arachnida</taxon>
        <taxon>Acari</taxon>
        <taxon>Acariformes</taxon>
        <taxon>Sarcoptiformes</taxon>
        <taxon>Astigmata</taxon>
        <taxon>Psoroptidia</taxon>
        <taxon>Analgoidea</taxon>
        <taxon>Pyroglyphidae</taxon>
        <taxon>Dermatophagoidinae</taxon>
        <taxon>Dermatophagoides</taxon>
    </lineage>
</organism>
<sequence length="263" mass="29687">MATCRQRKIVRSKIFINGMEKKMSCINHYGNTFGWHEFHDVIFYAKLIGIDPISEPELLWIARAGLLSSLPSGWIAVIDEVVDETEPEYHKNQHSDDDDESIASLKAVVLMRNSTNNNEEQTLETKSTIAKIETPATSMKKDLDEDGDDDDIIFSDLMENLIQKDVFNNSNDRTGNHEQQRKRPQSARQPSSSTITKTTITAKTSMNEILLNQHQPELSSNKSNISNNRTIMARTNTATSLEAVFEEDDEDGPTDEPQNGRLS</sequence>
<keyword evidence="3" id="KW-1185">Reference proteome</keyword>
<protein>
    <submittedName>
        <fullName evidence="2">Uncharacterized protein</fullName>
    </submittedName>
</protein>
<dbReference type="EMBL" id="ASGP02000001">
    <property type="protein sequence ID" value="KAH9527517.1"/>
    <property type="molecule type" value="Genomic_DNA"/>
</dbReference>
<dbReference type="Proteomes" id="UP000790347">
    <property type="component" value="Unassembled WGS sequence"/>
</dbReference>
<feature type="region of interest" description="Disordered" evidence="1">
    <location>
        <begin position="166"/>
        <end position="196"/>
    </location>
</feature>
<accession>A0A922LB93</accession>
<evidence type="ECO:0000256" key="1">
    <source>
        <dbReference type="SAM" id="MobiDB-lite"/>
    </source>
</evidence>
<reference evidence="2" key="2">
    <citation type="journal article" date="2022" name="Res Sq">
        <title>Comparative Genomics Reveals Insights into the Divergent Evolution of Astigmatic Mites and Household Pest Adaptations.</title>
        <authorList>
            <person name="Xiong Q."/>
            <person name="Wan A.T.-Y."/>
            <person name="Liu X.-Y."/>
            <person name="Fung C.S.-H."/>
            <person name="Xiao X."/>
            <person name="Malainual N."/>
            <person name="Hou J."/>
            <person name="Wang L."/>
            <person name="Wang M."/>
            <person name="Yang K."/>
            <person name="Cui Y."/>
            <person name="Leung E."/>
            <person name="Nong W."/>
            <person name="Shin S.-K."/>
            <person name="Au S."/>
            <person name="Jeong K.Y."/>
            <person name="Chew F.T."/>
            <person name="Hui J."/>
            <person name="Leung T.F."/>
            <person name="Tungtrongchitr A."/>
            <person name="Zhong N."/>
            <person name="Liu Z."/>
            <person name="Tsui S."/>
        </authorList>
    </citation>
    <scope>NUCLEOTIDE SEQUENCE</scope>
    <source>
        <strain evidence="2">Derf</strain>
        <tissue evidence="2">Whole organism</tissue>
    </source>
</reference>
<dbReference type="AlphaFoldDB" id="A0A922LB93"/>